<proteinExistence type="predicted"/>
<reference evidence="1" key="1">
    <citation type="journal article" date="2017" name="Appl. Environ. Microbiol.">
        <title>Molecular characterization of an Endozoicomonas-like organism causing infection in king scallop Pecten maximus L.</title>
        <authorList>
            <person name="Cano I."/>
            <person name="van Aerle R."/>
            <person name="Ross S."/>
            <person name="Verner-Jeffreys D.W."/>
            <person name="Paley R.K."/>
            <person name="Rimmer G."/>
            <person name="Ryder D."/>
            <person name="Hooper P."/>
            <person name="Stone D."/>
            <person name="Feist S.W."/>
        </authorList>
    </citation>
    <scope>NUCLEOTIDE SEQUENCE</scope>
</reference>
<name>A0A2H9T2F7_9ZZZZ</name>
<gene>
    <name evidence="1" type="ORF">CI610_03678</name>
</gene>
<sequence length="175" mass="20263">MKNSQICIFFIVIFLAGCMGQPKTYEDCVLNNISGKTEEFLLEKIDDMCALKFEDKNPPSVSIPMDENFLNLDGHINAIKKEIKCSQCGDKITPQLEGYVYNGSEKWIITELVILIKIDNNEKKYKVVPYYSSLPPLSKRNFIAIEIEDNLYEKMKNGNYKWRFSEAYGYLKSKK</sequence>
<accession>A0A2H9T2F7</accession>
<evidence type="ECO:0008006" key="2">
    <source>
        <dbReference type="Google" id="ProtNLM"/>
    </source>
</evidence>
<organism evidence="1">
    <name type="scientific">invertebrate metagenome</name>
    <dbReference type="NCBI Taxonomy" id="1711999"/>
    <lineage>
        <taxon>unclassified sequences</taxon>
        <taxon>metagenomes</taxon>
        <taxon>organismal metagenomes</taxon>
    </lineage>
</organism>
<dbReference type="EMBL" id="NSIT01000655">
    <property type="protein sequence ID" value="PJE77399.1"/>
    <property type="molecule type" value="Genomic_DNA"/>
</dbReference>
<protein>
    <recommendedName>
        <fullName evidence="2">Lipoprotein</fullName>
    </recommendedName>
</protein>
<dbReference type="AlphaFoldDB" id="A0A2H9T2F7"/>
<dbReference type="PROSITE" id="PS51257">
    <property type="entry name" value="PROKAR_LIPOPROTEIN"/>
    <property type="match status" value="1"/>
</dbReference>
<evidence type="ECO:0000313" key="1">
    <source>
        <dbReference type="EMBL" id="PJE77399.1"/>
    </source>
</evidence>
<comment type="caution">
    <text evidence="1">The sequence shown here is derived from an EMBL/GenBank/DDBJ whole genome shotgun (WGS) entry which is preliminary data.</text>
</comment>